<sequence length="431" mass="50242">MKTPTSRALLIAGLAAMPAAWALPVPKSHIGVAGIDFQSQVAVDYGQVSNVTYQPWAKNEISSPFYHVSPLLRAIGERYEDRYLLMYSGDYRTYTQDSADNYANHFLRFNGQWRYGQMHGLSLDVQDTLGHEERGRGISEGFLPQQFRAFGIDKPLKTRFLSNELRYSYGAPEGRGKVETALLYKQLRFTRLDDVHNADADFYQYIRDQEWHEPSLVVELFDMYSKKNRFRYSFITNQRRYETSSLKDSNEYYLLYGYKGQITGKTSIDANVSWLYKQFINEPDAHDFNGLNWDIKMEWKPLQQSAVALHSAQRIKDPSEVGGYILVTENGLSWTHHWWVDRFSTTVDYTYVMEDYKKQANNRKDRDGVVTLSASYDFRPSINFELKYQMDTLRSNKKTDSFFIGPNYDREVDRTLGYDNQLIMLTARVQI</sequence>
<gene>
    <name evidence="1" type="ORF">NCTC12993_07557</name>
</gene>
<protein>
    <submittedName>
        <fullName evidence="1">Uncharacterized protein conserved in bacteria</fullName>
    </submittedName>
</protein>
<reference evidence="1 2" key="1">
    <citation type="submission" date="2019-03" db="EMBL/GenBank/DDBJ databases">
        <authorList>
            <consortium name="Pathogen Informatics"/>
        </authorList>
    </citation>
    <scope>NUCLEOTIDE SEQUENCE [LARGE SCALE GENOMIC DNA]</scope>
    <source>
        <strain evidence="1 2">NCTC12993</strain>
    </source>
</reference>
<evidence type="ECO:0000313" key="2">
    <source>
        <dbReference type="Proteomes" id="UP000401081"/>
    </source>
</evidence>
<dbReference type="Proteomes" id="UP000401081">
    <property type="component" value="Unassembled WGS sequence"/>
</dbReference>
<evidence type="ECO:0000313" key="1">
    <source>
        <dbReference type="EMBL" id="VFS90987.1"/>
    </source>
</evidence>
<name>A0A2X3EDR2_KLUCR</name>
<accession>A0A2X3EDR2</accession>
<dbReference type="InterPro" id="IPR018759">
    <property type="entry name" value="BBP2_2"/>
</dbReference>
<organism evidence="1 2">
    <name type="scientific">Kluyvera cryocrescens</name>
    <name type="common">Kluyvera citrophila</name>
    <dbReference type="NCBI Taxonomy" id="580"/>
    <lineage>
        <taxon>Bacteria</taxon>
        <taxon>Pseudomonadati</taxon>
        <taxon>Pseudomonadota</taxon>
        <taxon>Gammaproteobacteria</taxon>
        <taxon>Enterobacterales</taxon>
        <taxon>Enterobacteriaceae</taxon>
        <taxon>Kluyvera</taxon>
    </lineage>
</organism>
<dbReference type="Pfam" id="PF10082">
    <property type="entry name" value="BBP2_2"/>
    <property type="match status" value="1"/>
</dbReference>
<dbReference type="STRING" id="580.GCA_001266615_03917"/>
<proteinExistence type="predicted"/>
<keyword evidence="2" id="KW-1185">Reference proteome</keyword>
<dbReference type="EMBL" id="CAADJD010000034">
    <property type="protein sequence ID" value="VFS90987.1"/>
    <property type="molecule type" value="Genomic_DNA"/>
</dbReference>
<dbReference type="AlphaFoldDB" id="A0A2X3EDR2"/>